<dbReference type="AlphaFoldDB" id="A0A2K1J2V2"/>
<keyword evidence="1" id="KW-0732">Signal</keyword>
<reference evidence="2 4" key="1">
    <citation type="journal article" date="2008" name="Science">
        <title>The Physcomitrella genome reveals evolutionary insights into the conquest of land by plants.</title>
        <authorList>
            <person name="Rensing S."/>
            <person name="Lang D."/>
            <person name="Zimmer A."/>
            <person name="Terry A."/>
            <person name="Salamov A."/>
            <person name="Shapiro H."/>
            <person name="Nishiyama T."/>
            <person name="Perroud P.-F."/>
            <person name="Lindquist E."/>
            <person name="Kamisugi Y."/>
            <person name="Tanahashi T."/>
            <person name="Sakakibara K."/>
            <person name="Fujita T."/>
            <person name="Oishi K."/>
            <person name="Shin-I T."/>
            <person name="Kuroki Y."/>
            <person name="Toyoda A."/>
            <person name="Suzuki Y."/>
            <person name="Hashimoto A."/>
            <person name="Yamaguchi K."/>
            <person name="Sugano A."/>
            <person name="Kohara Y."/>
            <person name="Fujiyama A."/>
            <person name="Anterola A."/>
            <person name="Aoki S."/>
            <person name="Ashton N."/>
            <person name="Barbazuk W.B."/>
            <person name="Barker E."/>
            <person name="Bennetzen J."/>
            <person name="Bezanilla M."/>
            <person name="Blankenship R."/>
            <person name="Cho S.H."/>
            <person name="Dutcher S."/>
            <person name="Estelle M."/>
            <person name="Fawcett J.A."/>
            <person name="Gundlach H."/>
            <person name="Hanada K."/>
            <person name="Heyl A."/>
            <person name="Hicks K.A."/>
            <person name="Hugh J."/>
            <person name="Lohr M."/>
            <person name="Mayer K."/>
            <person name="Melkozernov A."/>
            <person name="Murata T."/>
            <person name="Nelson D."/>
            <person name="Pils B."/>
            <person name="Prigge M."/>
            <person name="Reiss B."/>
            <person name="Renner T."/>
            <person name="Rombauts S."/>
            <person name="Rushton P."/>
            <person name="Sanderfoot A."/>
            <person name="Schween G."/>
            <person name="Shiu S.-H."/>
            <person name="Stueber K."/>
            <person name="Theodoulou F.L."/>
            <person name="Tu H."/>
            <person name="Van de Peer Y."/>
            <person name="Verrier P.J."/>
            <person name="Waters E."/>
            <person name="Wood A."/>
            <person name="Yang L."/>
            <person name="Cove D."/>
            <person name="Cuming A."/>
            <person name="Hasebe M."/>
            <person name="Lucas S."/>
            <person name="Mishler D.B."/>
            <person name="Reski R."/>
            <person name="Grigoriev I."/>
            <person name="Quatrano R.S."/>
            <person name="Boore J.L."/>
        </authorList>
    </citation>
    <scope>NUCLEOTIDE SEQUENCE [LARGE SCALE GENOMIC DNA]</scope>
    <source>
        <strain evidence="3 4">cv. Gransden 2004</strain>
    </source>
</reference>
<feature type="signal peptide" evidence="1">
    <location>
        <begin position="1"/>
        <end position="32"/>
    </location>
</feature>
<gene>
    <name evidence="3" type="primary">LOC112294389</name>
    <name evidence="2" type="ORF">PHYPA_021707</name>
</gene>
<sequence length="366" mass="41665">MAERGELPGIVLRLSVLLLLLGFASVQLQGWASRNSVGYGSLQARLQRLGRSARRVKHVSVVYEKVEGQEIPGRIQCRDDSWRNRSIPNMETNRLARDRPCMLSKEETVSFVTLFVMPEVETASDRFSEAVEKKFEVRKVKKSRQDAVLRAFLESIQQNLSSGQELLDSMIEDRKNNSSSPVSHAIFSDFDMIVVDDLGCVFKEFPHFDIAFTFRNNQRQPINSGVIMVRGTFGSLSRATQLLKEVVKIYLAKFRHAFGVLGDQLALADIVKGTLQARAFQEGVPVEATVMTTKTLFLPCVIYNWTPPEGAGQFQGMPTEVKVLHFKGRRKRLMIQAWYFYKKQGVLDFYKMKCLVLKSGRSKYDY</sequence>
<dbReference type="EMBL" id="ABEU02000017">
    <property type="protein sequence ID" value="PNR35857.1"/>
    <property type="molecule type" value="Genomic_DNA"/>
</dbReference>
<dbReference type="PANTHER" id="PTHR35723">
    <property type="entry name" value="POLYPHOSPHATIDYLINOSITOL PHOSPHATASE"/>
    <property type="match status" value="1"/>
</dbReference>
<evidence type="ECO:0000313" key="2">
    <source>
        <dbReference type="EMBL" id="PNR35857.1"/>
    </source>
</evidence>
<evidence type="ECO:0000313" key="4">
    <source>
        <dbReference type="Proteomes" id="UP000006727"/>
    </source>
</evidence>
<dbReference type="Gene3D" id="3.90.550.10">
    <property type="entry name" value="Spore Coat Polysaccharide Biosynthesis Protein SpsA, Chain A"/>
    <property type="match status" value="1"/>
</dbReference>
<evidence type="ECO:0008006" key="5">
    <source>
        <dbReference type="Google" id="ProtNLM"/>
    </source>
</evidence>
<protein>
    <recommendedName>
        <fullName evidence="5">Nucleotide-diphospho-sugar transferase domain-containing protein</fullName>
    </recommendedName>
</protein>
<dbReference type="Proteomes" id="UP000006727">
    <property type="component" value="Chromosome 17"/>
</dbReference>
<reference evidence="3" key="3">
    <citation type="submission" date="2020-12" db="UniProtKB">
        <authorList>
            <consortium name="EnsemblPlants"/>
        </authorList>
    </citation>
    <scope>IDENTIFICATION</scope>
</reference>
<name>A0A2K1J2V2_PHYPA</name>
<accession>A0A2K1J2V2</accession>
<dbReference type="EnsemblPlants" id="Pp3c17_6010V3.1">
    <property type="protein sequence ID" value="Pp3c17_6010V3.1"/>
    <property type="gene ID" value="Pp3c17_6010"/>
</dbReference>
<organism evidence="2">
    <name type="scientific">Physcomitrium patens</name>
    <name type="common">Spreading-leaved earth moss</name>
    <name type="synonym">Physcomitrella patens</name>
    <dbReference type="NCBI Taxonomy" id="3218"/>
    <lineage>
        <taxon>Eukaryota</taxon>
        <taxon>Viridiplantae</taxon>
        <taxon>Streptophyta</taxon>
        <taxon>Embryophyta</taxon>
        <taxon>Bryophyta</taxon>
        <taxon>Bryophytina</taxon>
        <taxon>Bryopsida</taxon>
        <taxon>Funariidae</taxon>
        <taxon>Funariales</taxon>
        <taxon>Funariaceae</taxon>
        <taxon>Physcomitrium</taxon>
    </lineage>
</organism>
<keyword evidence="4" id="KW-1185">Reference proteome</keyword>
<feature type="chain" id="PRO_5044576291" description="Nucleotide-diphospho-sugar transferase domain-containing protein" evidence="1">
    <location>
        <begin position="33"/>
        <end position="366"/>
    </location>
</feature>
<evidence type="ECO:0000256" key="1">
    <source>
        <dbReference type="SAM" id="SignalP"/>
    </source>
</evidence>
<dbReference type="Gramene" id="Pp3c17_6010V3.1">
    <property type="protein sequence ID" value="Pp3c17_6010V3.1"/>
    <property type="gene ID" value="Pp3c17_6010"/>
</dbReference>
<reference evidence="2 4" key="2">
    <citation type="journal article" date="2018" name="Plant J.">
        <title>The Physcomitrella patens chromosome-scale assembly reveals moss genome structure and evolution.</title>
        <authorList>
            <person name="Lang D."/>
            <person name="Ullrich K.K."/>
            <person name="Murat F."/>
            <person name="Fuchs J."/>
            <person name="Jenkins J."/>
            <person name="Haas F.B."/>
            <person name="Piednoel M."/>
            <person name="Gundlach H."/>
            <person name="Van Bel M."/>
            <person name="Meyberg R."/>
            <person name="Vives C."/>
            <person name="Morata J."/>
            <person name="Symeonidi A."/>
            <person name="Hiss M."/>
            <person name="Muchero W."/>
            <person name="Kamisugi Y."/>
            <person name="Saleh O."/>
            <person name="Blanc G."/>
            <person name="Decker E.L."/>
            <person name="van Gessel N."/>
            <person name="Grimwood J."/>
            <person name="Hayes R.D."/>
            <person name="Graham S.W."/>
            <person name="Gunter L.E."/>
            <person name="McDaniel S.F."/>
            <person name="Hoernstein S.N.W."/>
            <person name="Larsson A."/>
            <person name="Li F.W."/>
            <person name="Perroud P.F."/>
            <person name="Phillips J."/>
            <person name="Ranjan P."/>
            <person name="Rokshar D.S."/>
            <person name="Rothfels C.J."/>
            <person name="Schneider L."/>
            <person name="Shu S."/>
            <person name="Stevenson D.W."/>
            <person name="Thummler F."/>
            <person name="Tillich M."/>
            <person name="Villarreal Aguilar J.C."/>
            <person name="Widiez T."/>
            <person name="Wong G.K."/>
            <person name="Wymore A."/>
            <person name="Zhang Y."/>
            <person name="Zimmer A.D."/>
            <person name="Quatrano R.S."/>
            <person name="Mayer K.F.X."/>
            <person name="Goodstein D."/>
            <person name="Casacuberta J.M."/>
            <person name="Vandepoele K."/>
            <person name="Reski R."/>
            <person name="Cuming A.C."/>
            <person name="Tuskan G.A."/>
            <person name="Maumus F."/>
            <person name="Salse J."/>
            <person name="Schmutz J."/>
            <person name="Rensing S.A."/>
        </authorList>
    </citation>
    <scope>NUCLEOTIDE SEQUENCE [LARGE SCALE GENOMIC DNA]</scope>
    <source>
        <strain evidence="3 4">cv. Gransden 2004</strain>
    </source>
</reference>
<proteinExistence type="predicted"/>
<dbReference type="SUPFAM" id="SSF53448">
    <property type="entry name" value="Nucleotide-diphospho-sugar transferases"/>
    <property type="match status" value="1"/>
</dbReference>
<evidence type="ECO:0000313" key="3">
    <source>
        <dbReference type="EnsemblPlants" id="Pp3c17_6010V3.1"/>
    </source>
</evidence>
<dbReference type="InterPro" id="IPR029044">
    <property type="entry name" value="Nucleotide-diphossugar_trans"/>
</dbReference>